<dbReference type="PANTHER" id="PTHR36206:SF12">
    <property type="entry name" value="ASPERCRYPTIN BIOSYNTHESIS CLUSTER-SPECIFIC TRANSCRIPTION REGULATOR ATNN-RELATED"/>
    <property type="match status" value="1"/>
</dbReference>
<gene>
    <name evidence="9" type="ORF">IE81DRAFT_344952</name>
</gene>
<dbReference type="STRING" id="1522189.A0A316WBF9"/>
<evidence type="ECO:0000256" key="5">
    <source>
        <dbReference type="ARBA" id="ARBA00023163"/>
    </source>
</evidence>
<dbReference type="InParanoid" id="A0A316WBF9"/>
<keyword evidence="10" id="KW-1185">Reference proteome</keyword>
<dbReference type="RefSeq" id="XP_025372423.1">
    <property type="nucleotide sequence ID" value="XM_025515864.1"/>
</dbReference>
<feature type="compositionally biased region" description="Basic and acidic residues" evidence="7">
    <location>
        <begin position="148"/>
        <end position="158"/>
    </location>
</feature>
<dbReference type="OrthoDB" id="5419315at2759"/>
<evidence type="ECO:0000313" key="9">
    <source>
        <dbReference type="EMBL" id="PWN45263.1"/>
    </source>
</evidence>
<dbReference type="AlphaFoldDB" id="A0A316WBF9"/>
<dbReference type="SUPFAM" id="SSF57701">
    <property type="entry name" value="Zn2/Cys6 DNA-binding domain"/>
    <property type="match status" value="1"/>
</dbReference>
<dbReference type="InterPro" id="IPR001138">
    <property type="entry name" value="Zn2Cys6_DnaBD"/>
</dbReference>
<dbReference type="PANTHER" id="PTHR36206">
    <property type="entry name" value="ASPERCRYPTIN BIOSYNTHESIS CLUSTER-SPECIFIC TRANSCRIPTION REGULATOR ATNN-RELATED"/>
    <property type="match status" value="1"/>
</dbReference>
<keyword evidence="4" id="KW-0238">DNA-binding</keyword>
<feature type="compositionally biased region" description="Polar residues" evidence="7">
    <location>
        <begin position="1"/>
        <end position="30"/>
    </location>
</feature>
<feature type="compositionally biased region" description="Polar residues" evidence="7">
    <location>
        <begin position="292"/>
        <end position="314"/>
    </location>
</feature>
<dbReference type="InterPro" id="IPR036864">
    <property type="entry name" value="Zn2-C6_fun-type_DNA-bd_sf"/>
</dbReference>
<dbReference type="GO" id="GO:0003677">
    <property type="term" value="F:DNA binding"/>
    <property type="evidence" value="ECO:0007669"/>
    <property type="project" value="UniProtKB-KW"/>
</dbReference>
<name>A0A316WBF9_9BASI</name>
<keyword evidence="2" id="KW-0862">Zinc</keyword>
<evidence type="ECO:0000256" key="3">
    <source>
        <dbReference type="ARBA" id="ARBA00023015"/>
    </source>
</evidence>
<reference evidence="9 10" key="1">
    <citation type="journal article" date="2018" name="Mol. Biol. Evol.">
        <title>Broad Genomic Sampling Reveals a Smut Pathogenic Ancestry of the Fungal Clade Ustilaginomycotina.</title>
        <authorList>
            <person name="Kijpornyongpan T."/>
            <person name="Mondo S.J."/>
            <person name="Barry K."/>
            <person name="Sandor L."/>
            <person name="Lee J."/>
            <person name="Lipzen A."/>
            <person name="Pangilinan J."/>
            <person name="LaButti K."/>
            <person name="Hainaut M."/>
            <person name="Henrissat B."/>
            <person name="Grigoriev I.V."/>
            <person name="Spatafora J.W."/>
            <person name="Aime M.C."/>
        </authorList>
    </citation>
    <scope>NUCLEOTIDE SEQUENCE [LARGE SCALE GENOMIC DNA]</scope>
    <source>
        <strain evidence="9 10">MCA 4658</strain>
    </source>
</reference>
<organism evidence="9 10">
    <name type="scientific">Ceraceosorus guamensis</name>
    <dbReference type="NCBI Taxonomy" id="1522189"/>
    <lineage>
        <taxon>Eukaryota</taxon>
        <taxon>Fungi</taxon>
        <taxon>Dikarya</taxon>
        <taxon>Basidiomycota</taxon>
        <taxon>Ustilaginomycotina</taxon>
        <taxon>Exobasidiomycetes</taxon>
        <taxon>Ceraceosorales</taxon>
        <taxon>Ceraceosoraceae</taxon>
        <taxon>Ceraceosorus</taxon>
    </lineage>
</organism>
<feature type="domain" description="Zn(2)-C6 fungal-type" evidence="8">
    <location>
        <begin position="124"/>
        <end position="154"/>
    </location>
</feature>
<evidence type="ECO:0000256" key="1">
    <source>
        <dbReference type="ARBA" id="ARBA00022723"/>
    </source>
</evidence>
<feature type="compositionally biased region" description="Pro residues" evidence="7">
    <location>
        <begin position="196"/>
        <end position="213"/>
    </location>
</feature>
<dbReference type="InterPro" id="IPR052360">
    <property type="entry name" value="Transcr_Regulatory_Proteins"/>
</dbReference>
<feature type="region of interest" description="Disordered" evidence="7">
    <location>
        <begin position="1"/>
        <end position="232"/>
    </location>
</feature>
<dbReference type="PROSITE" id="PS50048">
    <property type="entry name" value="ZN2_CY6_FUNGAL_2"/>
    <property type="match status" value="1"/>
</dbReference>
<evidence type="ECO:0000259" key="8">
    <source>
        <dbReference type="PROSITE" id="PS50048"/>
    </source>
</evidence>
<protein>
    <recommendedName>
        <fullName evidence="8">Zn(2)-C6 fungal-type domain-containing protein</fullName>
    </recommendedName>
</protein>
<sequence>MGTPSRWDQNSRGARAPYSTSRYAAGSSEQVAPPPSLPSAAAADRRGGKPPNLSMSLPSDAFSALAAPQAPDLPVPPHPQDAQLHSFLPHSGPEWTRDDAKASLSSSSGAGTHRKQKFQRSRTGCLICRRRKVKCSQDGLPCKQCRIGNRDCHYDESQPKQPSKRRGSVGSSSYSGNKRERQRDADRRRSLQSDVAPPPPPPAPPPPRPPPPLQAALDHTLQDPSTFRGLSIPPFVQSTFAQHPMSQNAASYAGSFHDPRPAGGIPSNPFNSSGFVTNTHDPAAGMRYSSFAGHSNQPSAGSVAEWQQSVQWPSAPTYPPLPSLHGQEDASPALDPRINPSR</sequence>
<evidence type="ECO:0000256" key="2">
    <source>
        <dbReference type="ARBA" id="ARBA00022833"/>
    </source>
</evidence>
<dbReference type="PROSITE" id="PS00463">
    <property type="entry name" value="ZN2_CY6_FUNGAL_1"/>
    <property type="match status" value="1"/>
</dbReference>
<keyword evidence="5" id="KW-0804">Transcription</keyword>
<feature type="compositionally biased region" description="Polar residues" evidence="7">
    <location>
        <begin position="268"/>
        <end position="280"/>
    </location>
</feature>
<dbReference type="GO" id="GO:0000981">
    <property type="term" value="F:DNA-binding transcription factor activity, RNA polymerase II-specific"/>
    <property type="evidence" value="ECO:0007669"/>
    <property type="project" value="InterPro"/>
</dbReference>
<keyword evidence="3" id="KW-0805">Transcription regulation</keyword>
<feature type="region of interest" description="Disordered" evidence="7">
    <location>
        <begin position="245"/>
        <end position="342"/>
    </location>
</feature>
<dbReference type="EMBL" id="KZ819356">
    <property type="protein sequence ID" value="PWN45263.1"/>
    <property type="molecule type" value="Genomic_DNA"/>
</dbReference>
<dbReference type="Proteomes" id="UP000245783">
    <property type="component" value="Unassembled WGS sequence"/>
</dbReference>
<dbReference type="GO" id="GO:0008270">
    <property type="term" value="F:zinc ion binding"/>
    <property type="evidence" value="ECO:0007669"/>
    <property type="project" value="InterPro"/>
</dbReference>
<keyword evidence="6" id="KW-0539">Nucleus</keyword>
<evidence type="ECO:0000256" key="6">
    <source>
        <dbReference type="ARBA" id="ARBA00023242"/>
    </source>
</evidence>
<keyword evidence="1" id="KW-0479">Metal-binding</keyword>
<evidence type="ECO:0000256" key="7">
    <source>
        <dbReference type="SAM" id="MobiDB-lite"/>
    </source>
</evidence>
<dbReference type="Pfam" id="PF00172">
    <property type="entry name" value="Zn_clus"/>
    <property type="match status" value="1"/>
</dbReference>
<dbReference type="SMART" id="SM00066">
    <property type="entry name" value="GAL4"/>
    <property type="match status" value="1"/>
</dbReference>
<dbReference type="GeneID" id="37037734"/>
<evidence type="ECO:0000256" key="4">
    <source>
        <dbReference type="ARBA" id="ARBA00023125"/>
    </source>
</evidence>
<dbReference type="CDD" id="cd00067">
    <property type="entry name" value="GAL4"/>
    <property type="match status" value="1"/>
</dbReference>
<dbReference type="Gene3D" id="4.10.240.10">
    <property type="entry name" value="Zn(2)-C6 fungal-type DNA-binding domain"/>
    <property type="match status" value="1"/>
</dbReference>
<accession>A0A316WBF9</accession>
<proteinExistence type="predicted"/>
<feature type="compositionally biased region" description="Basic and acidic residues" evidence="7">
    <location>
        <begin position="177"/>
        <end position="191"/>
    </location>
</feature>
<evidence type="ECO:0000313" key="10">
    <source>
        <dbReference type="Proteomes" id="UP000245783"/>
    </source>
</evidence>